<comment type="subcellular location">
    <subcellularLocation>
        <location evidence="1">Membrane</location>
        <topology evidence="1">Single-pass membrane protein</topology>
    </subcellularLocation>
</comment>
<feature type="non-terminal residue" evidence="5">
    <location>
        <position position="112"/>
    </location>
</feature>
<dbReference type="SUPFAM" id="SSF111369">
    <property type="entry name" value="HlyD-like secretion proteins"/>
    <property type="match status" value="1"/>
</dbReference>
<evidence type="ECO:0000313" key="5">
    <source>
        <dbReference type="EMBL" id="MQT76973.1"/>
    </source>
</evidence>
<name>A0A7X2BVS9_9PSED</name>
<organism evidence="5 6">
    <name type="scientific">Pseudomonas helleri</name>
    <dbReference type="NCBI Taxonomy" id="1608996"/>
    <lineage>
        <taxon>Bacteria</taxon>
        <taxon>Pseudomonadati</taxon>
        <taxon>Pseudomonadota</taxon>
        <taxon>Gammaproteobacteria</taxon>
        <taxon>Pseudomonadales</taxon>
        <taxon>Pseudomonadaceae</taxon>
        <taxon>Pseudomonas</taxon>
    </lineage>
</organism>
<dbReference type="EMBL" id="WIWF01000119">
    <property type="protein sequence ID" value="MQT76973.1"/>
    <property type="molecule type" value="Genomic_DNA"/>
</dbReference>
<dbReference type="PANTHER" id="PTHR30386:SF26">
    <property type="entry name" value="TRANSPORT PROTEIN COMB"/>
    <property type="match status" value="1"/>
</dbReference>
<dbReference type="RefSeq" id="WP_153438843.1">
    <property type="nucleotide sequence ID" value="NZ_WIWF01000119.1"/>
</dbReference>
<keyword evidence="3" id="KW-1133">Transmembrane helix</keyword>
<keyword evidence="2" id="KW-0812">Transmembrane</keyword>
<proteinExistence type="predicted"/>
<dbReference type="PANTHER" id="PTHR30386">
    <property type="entry name" value="MEMBRANE FUSION SUBUNIT OF EMRAB-TOLC MULTIDRUG EFFLUX PUMP"/>
    <property type="match status" value="1"/>
</dbReference>
<dbReference type="Proteomes" id="UP000447574">
    <property type="component" value="Unassembled WGS sequence"/>
</dbReference>
<evidence type="ECO:0000256" key="3">
    <source>
        <dbReference type="ARBA" id="ARBA00022989"/>
    </source>
</evidence>
<sequence>MTKGKLIKLTLCGVVVGGLLLLGWQRWQYSNAYVSTDNAELDGVIIPVRAKLSGVVVSVPVTDNVTVQSGDLLFQIRDSEYQYLVEQREAQWQALLAAAGRGGGPGALDSQV</sequence>
<reference evidence="5 6" key="1">
    <citation type="submission" date="2019-10" db="EMBL/GenBank/DDBJ databases">
        <title>Evaluation of single-gene subtyping targets for Pseudomonas.</title>
        <authorList>
            <person name="Reichler S.J."/>
            <person name="Orsi R.H."/>
            <person name="Wiedmann M."/>
            <person name="Martin N.H."/>
            <person name="Murphy S.I."/>
        </authorList>
    </citation>
    <scope>NUCLEOTIDE SEQUENCE [LARGE SCALE GENOMIC DNA]</scope>
    <source>
        <strain evidence="5 6">FSL R10-2932</strain>
    </source>
</reference>
<dbReference type="InterPro" id="IPR050739">
    <property type="entry name" value="MFP"/>
</dbReference>
<dbReference type="Gene3D" id="2.40.50.100">
    <property type="match status" value="1"/>
</dbReference>
<gene>
    <name evidence="5" type="ORF">GHO37_22155</name>
</gene>
<evidence type="ECO:0000256" key="2">
    <source>
        <dbReference type="ARBA" id="ARBA00022692"/>
    </source>
</evidence>
<comment type="caution">
    <text evidence="5">The sequence shown here is derived from an EMBL/GenBank/DDBJ whole genome shotgun (WGS) entry which is preliminary data.</text>
</comment>
<accession>A0A7X2BVS9</accession>
<evidence type="ECO:0000256" key="4">
    <source>
        <dbReference type="ARBA" id="ARBA00023136"/>
    </source>
</evidence>
<keyword evidence="4" id="KW-0472">Membrane</keyword>
<evidence type="ECO:0000313" key="6">
    <source>
        <dbReference type="Proteomes" id="UP000447574"/>
    </source>
</evidence>
<protein>
    <submittedName>
        <fullName evidence="5">Biotin/lipoyl-binding protein</fullName>
    </submittedName>
</protein>
<evidence type="ECO:0000256" key="1">
    <source>
        <dbReference type="ARBA" id="ARBA00004167"/>
    </source>
</evidence>
<dbReference type="AlphaFoldDB" id="A0A7X2BVS9"/>
<dbReference type="GO" id="GO:0016020">
    <property type="term" value="C:membrane"/>
    <property type="evidence" value="ECO:0007669"/>
    <property type="project" value="UniProtKB-SubCell"/>
</dbReference>